<evidence type="ECO:0000256" key="8">
    <source>
        <dbReference type="SAM" id="Phobius"/>
    </source>
</evidence>
<keyword evidence="8" id="KW-0472">Membrane</keyword>
<organism evidence="10 11">
    <name type="scientific">Brachybacterium halotolerans</name>
    <dbReference type="NCBI Taxonomy" id="2795215"/>
    <lineage>
        <taxon>Bacteria</taxon>
        <taxon>Bacillati</taxon>
        <taxon>Actinomycetota</taxon>
        <taxon>Actinomycetes</taxon>
        <taxon>Micrococcales</taxon>
        <taxon>Dermabacteraceae</taxon>
        <taxon>Brachybacterium</taxon>
    </lineage>
</organism>
<feature type="transmembrane region" description="Helical" evidence="8">
    <location>
        <begin position="37"/>
        <end position="64"/>
    </location>
</feature>
<dbReference type="Pfam" id="PF01435">
    <property type="entry name" value="Peptidase_M48"/>
    <property type="match status" value="1"/>
</dbReference>
<evidence type="ECO:0000256" key="4">
    <source>
        <dbReference type="ARBA" id="ARBA00022833"/>
    </source>
</evidence>
<keyword evidence="4 6" id="KW-0862">Zinc</keyword>
<evidence type="ECO:0000256" key="7">
    <source>
        <dbReference type="SAM" id="MobiDB-lite"/>
    </source>
</evidence>
<comment type="similarity">
    <text evidence="6">Belongs to the peptidase M48 family.</text>
</comment>
<keyword evidence="8" id="KW-0812">Transmembrane</keyword>
<evidence type="ECO:0000313" key="11">
    <source>
        <dbReference type="Proteomes" id="UP000612352"/>
    </source>
</evidence>
<comment type="caution">
    <text evidence="10">The sequence shown here is derived from an EMBL/GenBank/DDBJ whole genome shotgun (WGS) entry which is preliminary data.</text>
</comment>
<keyword evidence="2" id="KW-0479">Metal-binding</keyword>
<keyword evidence="8" id="KW-1133">Transmembrane helix</keyword>
<evidence type="ECO:0000256" key="3">
    <source>
        <dbReference type="ARBA" id="ARBA00022801"/>
    </source>
</evidence>
<feature type="region of interest" description="Disordered" evidence="7">
    <location>
        <begin position="284"/>
        <end position="304"/>
    </location>
</feature>
<name>A0ABS1BAK5_9MICO</name>
<dbReference type="Proteomes" id="UP000612352">
    <property type="component" value="Unassembled WGS sequence"/>
</dbReference>
<proteinExistence type="inferred from homology"/>
<dbReference type="EMBL" id="JAEDAJ010000004">
    <property type="protein sequence ID" value="MBK0331665.1"/>
    <property type="molecule type" value="Genomic_DNA"/>
</dbReference>
<evidence type="ECO:0000256" key="2">
    <source>
        <dbReference type="ARBA" id="ARBA00022723"/>
    </source>
</evidence>
<dbReference type="InterPro" id="IPR001915">
    <property type="entry name" value="Peptidase_M48"/>
</dbReference>
<keyword evidence="3 6" id="KW-0378">Hydrolase</keyword>
<gene>
    <name evidence="10" type="ORF">I8D64_09645</name>
</gene>
<dbReference type="RefSeq" id="WP_200502283.1">
    <property type="nucleotide sequence ID" value="NZ_JAEDAJ010000004.1"/>
</dbReference>
<sequence length="304" mass="30828">MIVLLLVLAGALLCAPASVLPLVAGRWQVWHPRLALGLWLGVGAAGLALAAGSVLAAGLLVAFAGPTGAASVSASARALALALLAWIGLGGAGVLAAMALGGQGRGASDEGTAADADAAAEDALLDAEGAGAARPLVHRSPATVRMAFDAETGAVLYEVDDPRLIAHAIGGRHPEITVSRQAREALTACELRGVLAHEVAHLRGRHAEMRRLCAWHAACLPRRSALRRLLVGRVHLLTELAADDAAARAVGEGRLLAGLRASHALVASPALLVRAERLAARGAEDRVTSAPAPLPGPAGNVYTK</sequence>
<feature type="transmembrane region" description="Helical" evidence="8">
    <location>
        <begin position="76"/>
        <end position="100"/>
    </location>
</feature>
<keyword evidence="5 6" id="KW-0482">Metalloprotease</keyword>
<evidence type="ECO:0000259" key="9">
    <source>
        <dbReference type="Pfam" id="PF01435"/>
    </source>
</evidence>
<evidence type="ECO:0000313" key="10">
    <source>
        <dbReference type="EMBL" id="MBK0331665.1"/>
    </source>
</evidence>
<evidence type="ECO:0000256" key="1">
    <source>
        <dbReference type="ARBA" id="ARBA00022670"/>
    </source>
</evidence>
<dbReference type="GO" id="GO:0008237">
    <property type="term" value="F:metallopeptidase activity"/>
    <property type="evidence" value="ECO:0007669"/>
    <property type="project" value="UniProtKB-KW"/>
</dbReference>
<protein>
    <submittedName>
        <fullName evidence="10">M48 family metalloprotease</fullName>
    </submittedName>
</protein>
<dbReference type="Gene3D" id="3.30.2010.10">
    <property type="entry name" value="Metalloproteases ('zincins'), catalytic domain"/>
    <property type="match status" value="1"/>
</dbReference>
<keyword evidence="1 6" id="KW-0645">Protease</keyword>
<evidence type="ECO:0000256" key="6">
    <source>
        <dbReference type="RuleBase" id="RU003983"/>
    </source>
</evidence>
<accession>A0ABS1BAK5</accession>
<reference evidence="10 11" key="1">
    <citation type="submission" date="2020-12" db="EMBL/GenBank/DDBJ databases">
        <title>Brachybacterium sp. MASK1Z-5, whole genome shotgun sequence.</title>
        <authorList>
            <person name="Tuo L."/>
        </authorList>
    </citation>
    <scope>NUCLEOTIDE SEQUENCE [LARGE SCALE GENOMIC DNA]</scope>
    <source>
        <strain evidence="10 11">MASK1Z-5</strain>
    </source>
</reference>
<evidence type="ECO:0000256" key="5">
    <source>
        <dbReference type="ARBA" id="ARBA00023049"/>
    </source>
</evidence>
<feature type="domain" description="Peptidase M48" evidence="9">
    <location>
        <begin position="154"/>
        <end position="209"/>
    </location>
</feature>
<keyword evidence="11" id="KW-1185">Reference proteome</keyword>
<comment type="cofactor">
    <cofactor evidence="6">
        <name>Zn(2+)</name>
        <dbReference type="ChEBI" id="CHEBI:29105"/>
    </cofactor>
    <text evidence="6">Binds 1 zinc ion per subunit.</text>
</comment>